<evidence type="ECO:0000313" key="1">
    <source>
        <dbReference type="EMBL" id="MBE8724483.1"/>
    </source>
</evidence>
<dbReference type="InterPro" id="IPR008969">
    <property type="entry name" value="CarboxyPept-like_regulatory"/>
</dbReference>
<organism evidence="1 2">
    <name type="scientific">Flavobacterium hungaricum</name>
    <dbReference type="NCBI Taxonomy" id="2082725"/>
    <lineage>
        <taxon>Bacteria</taxon>
        <taxon>Pseudomonadati</taxon>
        <taxon>Bacteroidota</taxon>
        <taxon>Flavobacteriia</taxon>
        <taxon>Flavobacteriales</taxon>
        <taxon>Flavobacteriaceae</taxon>
        <taxon>Flavobacterium</taxon>
    </lineage>
</organism>
<name>A0ABR9TGI4_9FLAO</name>
<gene>
    <name evidence="1" type="ORF">C4F50_05925</name>
</gene>
<dbReference type="EMBL" id="PRDM01000001">
    <property type="protein sequence ID" value="MBE8724483.1"/>
    <property type="molecule type" value="Genomic_DNA"/>
</dbReference>
<comment type="caution">
    <text evidence="1">The sequence shown here is derived from an EMBL/GenBank/DDBJ whole genome shotgun (WGS) entry which is preliminary data.</text>
</comment>
<dbReference type="SUPFAM" id="SSF49464">
    <property type="entry name" value="Carboxypeptidase regulatory domain-like"/>
    <property type="match status" value="1"/>
</dbReference>
<dbReference type="Gene3D" id="2.60.40.1120">
    <property type="entry name" value="Carboxypeptidase-like, regulatory domain"/>
    <property type="match status" value="1"/>
</dbReference>
<evidence type="ECO:0008006" key="3">
    <source>
        <dbReference type="Google" id="ProtNLM"/>
    </source>
</evidence>
<keyword evidence="2" id="KW-1185">Reference proteome</keyword>
<reference evidence="1 2" key="1">
    <citation type="submission" date="2018-07" db="EMBL/GenBank/DDBJ databases">
        <title>Genome assembly of strain KB82.</title>
        <authorList>
            <person name="Kukolya J."/>
            <person name="Horvath B."/>
            <person name="Nagy I."/>
            <person name="Toth A."/>
        </authorList>
    </citation>
    <scope>NUCLEOTIDE SEQUENCE [LARGE SCALE GENOMIC DNA]</scope>
    <source>
        <strain evidence="1 2">Kb82</strain>
    </source>
</reference>
<accession>A0ABR9TGI4</accession>
<sequence length="225" mass="26118">MRFIKILNMKNFKILFILILFSQLALAQNRIVYGIVSDSIGLPIPGANILVEGTKNNTQTDFDGCFSIKANSDQLLVFTYMGYFAKKVIASKSDIEVILQINNERIYGCIPPLPVKKTKFRNAITTIAPKDLKNANNPKHNFKNDYNNNPLIFVSDYNLKKIDYDFQIKYKISYSPIQDRNIEYATTYNKLTFKYLKKKYKKTWQSEIRKDAIGLNEFLKKNQLN</sequence>
<protein>
    <recommendedName>
        <fullName evidence="3">CarboxypepD_reg-like domain-containing protein</fullName>
    </recommendedName>
</protein>
<proteinExistence type="predicted"/>
<dbReference type="Proteomes" id="UP000640614">
    <property type="component" value="Unassembled WGS sequence"/>
</dbReference>
<evidence type="ECO:0000313" key="2">
    <source>
        <dbReference type="Proteomes" id="UP000640614"/>
    </source>
</evidence>
<dbReference type="Pfam" id="PF13715">
    <property type="entry name" value="CarbopepD_reg_2"/>
    <property type="match status" value="1"/>
</dbReference>